<dbReference type="Proteomes" id="UP001642409">
    <property type="component" value="Unassembled WGS sequence"/>
</dbReference>
<sequence>MRTVKTSKLNQIHLNPIHEFLTRSRFLKTALKSGTRGLLLTFCFQPVWLLATDAPMITKGTLQITARTLQCFWTLAWTIRNCAPNDRPMQSSAQKTMVAVCFGVLNSYLIILEWLYLKSLFNIYLIFGGK</sequence>
<dbReference type="AlphaFoldDB" id="A0AA86NUK8"/>
<accession>A0AA86NUK8</accession>
<evidence type="ECO:0000256" key="1">
    <source>
        <dbReference type="SAM" id="Phobius"/>
    </source>
</evidence>
<dbReference type="EMBL" id="CAXDID020001007">
    <property type="protein sequence ID" value="CAL6116412.1"/>
    <property type="molecule type" value="Genomic_DNA"/>
</dbReference>
<organism evidence="2">
    <name type="scientific">Hexamita inflata</name>
    <dbReference type="NCBI Taxonomy" id="28002"/>
    <lineage>
        <taxon>Eukaryota</taxon>
        <taxon>Metamonada</taxon>
        <taxon>Diplomonadida</taxon>
        <taxon>Hexamitidae</taxon>
        <taxon>Hexamitinae</taxon>
        <taxon>Hexamita</taxon>
    </lineage>
</organism>
<evidence type="ECO:0000313" key="2">
    <source>
        <dbReference type="EMBL" id="CAI9926084.1"/>
    </source>
</evidence>
<evidence type="ECO:0000313" key="3">
    <source>
        <dbReference type="EMBL" id="CAL6116412.1"/>
    </source>
</evidence>
<comment type="caution">
    <text evidence="2">The sequence shown here is derived from an EMBL/GenBank/DDBJ whole genome shotgun (WGS) entry which is preliminary data.</text>
</comment>
<dbReference type="EMBL" id="CATOUU010000359">
    <property type="protein sequence ID" value="CAI9926084.1"/>
    <property type="molecule type" value="Genomic_DNA"/>
</dbReference>
<gene>
    <name evidence="2" type="ORF">HINF_LOCUS13729</name>
    <name evidence="3" type="ORF">HINF_LOCUS79047</name>
</gene>
<keyword evidence="1" id="KW-1133">Transmembrane helix</keyword>
<keyword evidence="1" id="KW-0812">Transmembrane</keyword>
<reference evidence="3 4" key="2">
    <citation type="submission" date="2024-07" db="EMBL/GenBank/DDBJ databases">
        <authorList>
            <person name="Akdeniz Z."/>
        </authorList>
    </citation>
    <scope>NUCLEOTIDE SEQUENCE [LARGE SCALE GENOMIC DNA]</scope>
</reference>
<keyword evidence="1" id="KW-0472">Membrane</keyword>
<keyword evidence="4" id="KW-1185">Reference proteome</keyword>
<evidence type="ECO:0000313" key="4">
    <source>
        <dbReference type="Proteomes" id="UP001642409"/>
    </source>
</evidence>
<name>A0AA86NUK8_9EUKA</name>
<reference evidence="2" key="1">
    <citation type="submission" date="2023-06" db="EMBL/GenBank/DDBJ databases">
        <authorList>
            <person name="Kurt Z."/>
        </authorList>
    </citation>
    <scope>NUCLEOTIDE SEQUENCE</scope>
</reference>
<proteinExistence type="predicted"/>
<feature type="transmembrane region" description="Helical" evidence="1">
    <location>
        <begin position="97"/>
        <end position="117"/>
    </location>
</feature>
<protein>
    <submittedName>
        <fullName evidence="3">Hypothetical_protein</fullName>
    </submittedName>
</protein>